<evidence type="ECO:0000313" key="3">
    <source>
        <dbReference type="Proteomes" id="UP000030922"/>
    </source>
</evidence>
<reference evidence="2 3" key="2">
    <citation type="journal article" date="2015" name="Biotechnol. Biofuels">
        <title>Bacteriophage application restores ethanol fermentation characteristics disrupted by Lactobacillus fermentum.</title>
        <authorList>
            <person name="Liu M."/>
            <person name="Bischoff K.M."/>
            <person name="Gill J.J."/>
            <person name="Mire-Criscione M.D."/>
            <person name="Berry J.D."/>
            <person name="Young R."/>
            <person name="Summer E.J."/>
        </authorList>
    </citation>
    <scope>NUCLEOTIDE SEQUENCE [LARGE SCALE GENOMIC DNA]</scope>
</reference>
<dbReference type="KEGG" id="vg:26793798"/>
<organism evidence="2 3">
    <name type="scientific">Lactobacillus phage LfeInf</name>
    <dbReference type="NCBI Taxonomy" id="1567484"/>
    <lineage>
        <taxon>Viruses</taxon>
        <taxon>Duplodnaviria</taxon>
        <taxon>Heunggongvirae</taxon>
        <taxon>Uroviricota</taxon>
        <taxon>Caudoviricetes</taxon>
        <taxon>Herelleviridae</taxon>
        <taxon>Hopescreekvirus</taxon>
        <taxon>Hopescreekvirus LfeInf</taxon>
    </lineage>
</organism>
<keyword evidence="3" id="KW-1185">Reference proteome</keyword>
<evidence type="ECO:0000313" key="2">
    <source>
        <dbReference type="EMBL" id="AIZ94636.1"/>
    </source>
</evidence>
<keyword evidence="1" id="KW-0812">Transmembrane</keyword>
<dbReference type="Proteomes" id="UP000030922">
    <property type="component" value="Segment"/>
</dbReference>
<accession>A0A0A7NNI5</accession>
<dbReference type="RefSeq" id="YP_009222248.1">
    <property type="nucleotide sequence ID" value="NC_029058.1"/>
</dbReference>
<keyword evidence="1" id="KW-0472">Membrane</keyword>
<dbReference type="EMBL" id="KP054477">
    <property type="protein sequence ID" value="AIZ94636.1"/>
    <property type="molecule type" value="Genomic_DNA"/>
</dbReference>
<sequence>MNKILKKIAWWGNLSLAYVLIALPFVILAIDSLVVIVLSPFLAFVSANANKLGFPKESWWKLYKDGLILSCTKALPIVVYIKNG</sequence>
<dbReference type="GeneID" id="26793798"/>
<reference evidence="3" key="1">
    <citation type="submission" date="2014-10" db="EMBL/GenBank/DDBJ databases">
        <title>Characterization of Lactobacillus fermentum phage vB_S_LfeInf.</title>
        <authorList>
            <person name="Liu M."/>
            <person name="Gill J.J."/>
            <person name="Berry J."/>
            <person name="Young R.III."/>
            <person name="Summer E.J."/>
        </authorList>
    </citation>
    <scope>NUCLEOTIDE SEQUENCE [LARGE SCALE GENOMIC DNA]</scope>
</reference>
<name>A0A0A7NNI5_9CAUD</name>
<evidence type="ECO:0000256" key="1">
    <source>
        <dbReference type="SAM" id="Phobius"/>
    </source>
</evidence>
<proteinExistence type="predicted"/>
<keyword evidence="1" id="KW-1133">Transmembrane helix</keyword>
<protein>
    <submittedName>
        <fullName evidence="2">Uncharacterized protein</fullName>
    </submittedName>
</protein>
<gene>
    <name evidence="2" type="ORF">LfeInf_010</name>
</gene>
<feature type="transmembrane region" description="Helical" evidence="1">
    <location>
        <begin position="16"/>
        <end position="42"/>
    </location>
</feature>